<dbReference type="PANTHER" id="PTHR23240:SF8">
    <property type="entry name" value="PROTEIN ARTEMIS"/>
    <property type="match status" value="1"/>
</dbReference>
<dbReference type="Gene3D" id="3.40.50.12650">
    <property type="match status" value="1"/>
</dbReference>
<keyword evidence="3" id="KW-0269">Exonuclease</keyword>
<dbReference type="AlphaFoldDB" id="A0A0L6VC72"/>
<sequence>MSTFDGFSQSFLVCPPATVIVKSEDRLANHLRFLVREFQGLIRVDNFQQSGWLPEGCRPSLVYLLSHAHSDHMVGLEKHTSTIVYCSEVTQDIVLKIRPARARINDANGFGSGKIDRTYKNLLPNGPEENSLLKSLKPHHPEVITLNTPALDKCRITLIPANHCPGSVMFLIQMWNISVLYTGDIRAEPWWVDSLTKEPELAPFIVPPQLISLRTEIPKRANHQADRTPQMRRPATKQSLSEASAEQNYPAPQIRLDNIYLDTSSLLTKIDVLTKAEAIQLTIRMMSAYPDDTNFFINSWTWGYEDLLERIAVYFQSFIHVDKYKYEIFRQPHFREEFPTLFSCITLDSDKTRFHACERNLKCAEVREEGGKLRQSQSLDSKITARGTTSSKARVVCINPWEITTRRWNPYKAELDHHLANASRHTAKKPESRLDPWPPFLICPLTRHSSFYEILHFVSIFQPKCIFPNTTHAFTGFVEFYAIPKLFTSLLHSDASQAIARQASQFKRDYEIRHEEKIMRNPMSVEMLDWKGIHFQNLEKAFQKFEEIEFSSEKYRSMWKEFFQTINQNDKQKAARFIEGRATENATREEPPDPEINDISTSDEEYSSPSQAAAAASDIEPTEPSQTSEFVEDVTSEDEPSDVDIPEDGTSEKVTSMSRPMRIVPSSVTNSPSRIPTSSTTTVKGRSSPTQDPSNRWSRFGMSSHGFDCNVKGRSLSNLAAGLQLFEYQFLRRASILTQQLHSYYEEVNRCKRYHISDGSPQFKERKTSSARDPSSVDNQARMSPEIIEIDSSEHGNSGDLLSSTWVKARRSIVTLMELRWIISVYRNTAVERIIRSSPDL</sequence>
<evidence type="ECO:0000256" key="1">
    <source>
        <dbReference type="ARBA" id="ARBA00022722"/>
    </source>
</evidence>
<evidence type="ECO:0000256" key="2">
    <source>
        <dbReference type="ARBA" id="ARBA00022801"/>
    </source>
</evidence>
<dbReference type="OrthoDB" id="5561659at2759"/>
<organism evidence="5 6">
    <name type="scientific">Puccinia sorghi</name>
    <dbReference type="NCBI Taxonomy" id="27349"/>
    <lineage>
        <taxon>Eukaryota</taxon>
        <taxon>Fungi</taxon>
        <taxon>Dikarya</taxon>
        <taxon>Basidiomycota</taxon>
        <taxon>Pucciniomycotina</taxon>
        <taxon>Pucciniomycetes</taxon>
        <taxon>Pucciniales</taxon>
        <taxon>Pucciniaceae</taxon>
        <taxon>Puccinia</taxon>
    </lineage>
</organism>
<reference evidence="5 6" key="1">
    <citation type="submission" date="2015-08" db="EMBL/GenBank/DDBJ databases">
        <title>Next Generation Sequencing and Analysis of the Genome of Puccinia sorghi L Schw, the Causal Agent of Maize Common Rust.</title>
        <authorList>
            <person name="Rochi L."/>
            <person name="Burguener G."/>
            <person name="Darino M."/>
            <person name="Turjanski A."/>
            <person name="Kreff E."/>
            <person name="Dieguez M.J."/>
            <person name="Sacco F."/>
        </authorList>
    </citation>
    <scope>NUCLEOTIDE SEQUENCE [LARGE SCALE GENOMIC DNA]</scope>
    <source>
        <strain evidence="5 6">RO10H11247</strain>
    </source>
</reference>
<dbReference type="SUPFAM" id="SSF56281">
    <property type="entry name" value="Metallo-hydrolase/oxidoreductase"/>
    <property type="match status" value="1"/>
</dbReference>
<proteinExistence type="predicted"/>
<dbReference type="EMBL" id="LAVV01006816">
    <property type="protein sequence ID" value="KNZ58177.1"/>
    <property type="molecule type" value="Genomic_DNA"/>
</dbReference>
<dbReference type="GO" id="GO:0003684">
    <property type="term" value="F:damaged DNA binding"/>
    <property type="evidence" value="ECO:0007669"/>
    <property type="project" value="TreeGrafter"/>
</dbReference>
<feature type="compositionally biased region" description="Low complexity" evidence="4">
    <location>
        <begin position="607"/>
        <end position="617"/>
    </location>
</feature>
<dbReference type="PANTHER" id="PTHR23240">
    <property type="entry name" value="DNA CROSS-LINK REPAIR PROTEIN PSO2/SNM1-RELATED"/>
    <property type="match status" value="1"/>
</dbReference>
<dbReference type="GO" id="GO:0036297">
    <property type="term" value="P:interstrand cross-link repair"/>
    <property type="evidence" value="ECO:0007669"/>
    <property type="project" value="TreeGrafter"/>
</dbReference>
<comment type="caution">
    <text evidence="5">The sequence shown here is derived from an EMBL/GenBank/DDBJ whole genome shotgun (WGS) entry which is preliminary data.</text>
</comment>
<dbReference type="Gene3D" id="3.60.15.10">
    <property type="entry name" value="Ribonuclease Z/Hydroxyacylglutathione hydrolase-like"/>
    <property type="match status" value="1"/>
</dbReference>
<protein>
    <recommendedName>
        <fullName evidence="7">DNA repair metallo-beta-lactamase domain-containing protein</fullName>
    </recommendedName>
</protein>
<evidence type="ECO:0000313" key="5">
    <source>
        <dbReference type="EMBL" id="KNZ58177.1"/>
    </source>
</evidence>
<feature type="compositionally biased region" description="Low complexity" evidence="4">
    <location>
        <begin position="669"/>
        <end position="682"/>
    </location>
</feature>
<name>A0A0L6VC72_9BASI</name>
<evidence type="ECO:0000256" key="4">
    <source>
        <dbReference type="SAM" id="MobiDB-lite"/>
    </source>
</evidence>
<dbReference type="STRING" id="27349.A0A0L6VC72"/>
<evidence type="ECO:0008006" key="7">
    <source>
        <dbReference type="Google" id="ProtNLM"/>
    </source>
</evidence>
<dbReference type="InterPro" id="IPR036866">
    <property type="entry name" value="RibonucZ/Hydroxyglut_hydro"/>
</dbReference>
<keyword evidence="6" id="KW-1185">Reference proteome</keyword>
<feature type="region of interest" description="Disordered" evidence="4">
    <location>
        <begin position="581"/>
        <end position="699"/>
    </location>
</feature>
<keyword evidence="2" id="KW-0378">Hydrolase</keyword>
<feature type="compositionally biased region" description="Acidic residues" evidence="4">
    <location>
        <begin position="630"/>
        <end position="649"/>
    </location>
</feature>
<feature type="compositionally biased region" description="Polar residues" evidence="4">
    <location>
        <begin position="683"/>
        <end position="697"/>
    </location>
</feature>
<feature type="compositionally biased region" description="Polar residues" evidence="4">
    <location>
        <begin position="236"/>
        <end position="245"/>
    </location>
</feature>
<keyword evidence="1" id="KW-0540">Nuclease</keyword>
<accession>A0A0L6VC72</accession>
<feature type="compositionally biased region" description="Basic and acidic residues" evidence="4">
    <location>
        <begin position="581"/>
        <end position="591"/>
    </location>
</feature>
<dbReference type="GO" id="GO:0006303">
    <property type="term" value="P:double-strand break repair via nonhomologous end joining"/>
    <property type="evidence" value="ECO:0007669"/>
    <property type="project" value="TreeGrafter"/>
</dbReference>
<dbReference type="Proteomes" id="UP000037035">
    <property type="component" value="Unassembled WGS sequence"/>
</dbReference>
<feature type="region of interest" description="Disordered" evidence="4">
    <location>
        <begin position="758"/>
        <end position="782"/>
    </location>
</feature>
<feature type="compositionally biased region" description="Polar residues" evidence="4">
    <location>
        <begin position="771"/>
        <end position="782"/>
    </location>
</feature>
<feature type="compositionally biased region" description="Acidic residues" evidence="4">
    <location>
        <begin position="592"/>
        <end position="606"/>
    </location>
</feature>
<evidence type="ECO:0000313" key="6">
    <source>
        <dbReference type="Proteomes" id="UP000037035"/>
    </source>
</evidence>
<dbReference type="GO" id="GO:0035312">
    <property type="term" value="F:5'-3' DNA exonuclease activity"/>
    <property type="evidence" value="ECO:0007669"/>
    <property type="project" value="TreeGrafter"/>
</dbReference>
<dbReference type="VEuPathDB" id="FungiDB:VP01_1981g6"/>
<evidence type="ECO:0000256" key="3">
    <source>
        <dbReference type="ARBA" id="ARBA00022839"/>
    </source>
</evidence>
<gene>
    <name evidence="5" type="ORF">VP01_1981g6</name>
</gene>
<feature type="region of interest" description="Disordered" evidence="4">
    <location>
        <begin position="222"/>
        <end position="245"/>
    </location>
</feature>
<dbReference type="GO" id="GO:0000723">
    <property type="term" value="P:telomere maintenance"/>
    <property type="evidence" value="ECO:0007669"/>
    <property type="project" value="TreeGrafter"/>
</dbReference>